<organism evidence="4 5">
    <name type="scientific">Jatrophihabitans telluris</name>
    <dbReference type="NCBI Taxonomy" id="2038343"/>
    <lineage>
        <taxon>Bacteria</taxon>
        <taxon>Bacillati</taxon>
        <taxon>Actinomycetota</taxon>
        <taxon>Actinomycetes</taxon>
        <taxon>Jatrophihabitantales</taxon>
        <taxon>Jatrophihabitantaceae</taxon>
        <taxon>Jatrophihabitans</taxon>
    </lineage>
</organism>
<evidence type="ECO:0000313" key="5">
    <source>
        <dbReference type="Proteomes" id="UP001056336"/>
    </source>
</evidence>
<dbReference type="PROSITE" id="PS51194">
    <property type="entry name" value="HELICASE_CTER"/>
    <property type="match status" value="1"/>
</dbReference>
<dbReference type="PROSITE" id="PS51192">
    <property type="entry name" value="HELICASE_ATP_BIND_1"/>
    <property type="match status" value="1"/>
</dbReference>
<dbReference type="Proteomes" id="UP001056336">
    <property type="component" value="Chromosome"/>
</dbReference>
<feature type="domain" description="Helicase ATP-binding" evidence="2">
    <location>
        <begin position="76"/>
        <end position="227"/>
    </location>
</feature>
<feature type="domain" description="Helicase C-terminal" evidence="3">
    <location>
        <begin position="465"/>
        <end position="625"/>
    </location>
</feature>
<gene>
    <name evidence="4" type="ORF">M6D93_15210</name>
</gene>
<protein>
    <recommendedName>
        <fullName evidence="6">Helicase</fullName>
    </recommendedName>
</protein>
<reference evidence="4" key="1">
    <citation type="journal article" date="2018" name="Int. J. Syst. Evol. Microbiol.">
        <title>Jatrophihabitans telluris sp. nov., isolated from sediment soil of lava forest wetlands and the emended description of the genus Jatrophihabitans.</title>
        <authorList>
            <person name="Lee K.C."/>
            <person name="Suh M.K."/>
            <person name="Eom M.K."/>
            <person name="Kim K.K."/>
            <person name="Kim J.S."/>
            <person name="Kim D.S."/>
            <person name="Ko S.H."/>
            <person name="Shin Y.K."/>
            <person name="Lee J.S."/>
        </authorList>
    </citation>
    <scope>NUCLEOTIDE SEQUENCE</scope>
    <source>
        <strain evidence="4">N237</strain>
    </source>
</reference>
<dbReference type="InterPro" id="IPR027417">
    <property type="entry name" value="P-loop_NTPase"/>
</dbReference>
<evidence type="ECO:0008006" key="6">
    <source>
        <dbReference type="Google" id="ProtNLM"/>
    </source>
</evidence>
<dbReference type="NCBIfam" id="NF041062">
    <property type="entry name" value="DpdE"/>
    <property type="match status" value="1"/>
</dbReference>
<keyword evidence="5" id="KW-1185">Reference proteome</keyword>
<reference evidence="4" key="2">
    <citation type="submission" date="2022-05" db="EMBL/GenBank/DDBJ databases">
        <authorList>
            <person name="Kim J.-S."/>
            <person name="Lee K."/>
            <person name="Suh M."/>
            <person name="Eom M."/>
            <person name="Kim J.-S."/>
            <person name="Kim D.-S."/>
            <person name="Ko S.-H."/>
            <person name="Shin Y."/>
            <person name="Lee J.-S."/>
        </authorList>
    </citation>
    <scope>NUCLEOTIDE SEQUENCE</scope>
    <source>
        <strain evidence="4">N237</strain>
    </source>
</reference>
<dbReference type="InterPro" id="IPR038718">
    <property type="entry name" value="SNF2-like_sf"/>
</dbReference>
<evidence type="ECO:0000313" key="4">
    <source>
        <dbReference type="EMBL" id="UQX87639.1"/>
    </source>
</evidence>
<sequence>MDTDIPEDQIFVRWEKVPRDPLQVLLAGANETPRYRDVRQPVRRLLLAERSATGSATGITSSSVRIHPHQISAALRIIHDPVQRYLLADEVGMGKTIQAGMVMRQLLIDGAGRREIGVIVPDALVPQWKAELHTKFHLDDFPTADGSSPVRIVGHGDVGGWAALVNVDLLVIDEAHLLARTASPSASPYRELAAVAHRAPRILMLSATPFSRGVTTHLALLHLLDPQMFRWEDRDSFERLLESRHELAAAVFGLDEEPDADNPELLEIQFDQIRRQIPADEAVQAVMQRAMKVYGPAGTDPKHVDLEQLRRAVAAVRTHVSETYRLHHRVIRNRRHVVAMQTLDDEGLLTPFEFTGRLRPKVIRLEALEASAGAAAIATWVNRCAEAILDNEMDPVPFGPVLAVLLSRVGGPVTDLCNVLDFRINGRETPGSFSAIESEALVAAPVLEFETDLLDILRAQMPIDGLEALATAIAQRCQAPAKAIAFCGRGELAGDLVARIPVNQGVVNHVHAHVRSQTETEREQATAAWLKSGGVLVVDDSGEIGRNFQDADLAFHVRLPSNPNLLEQRIGRLDRYGHQRATTQFVVADDDHTGIPASWLKVLVRGFEIFSGSISAFHEAVEDLVGELWTVLLTEGLDEFVERAEPIREALKREKRRVNELDALESSYGSQIDGEAVASAIARYEEDSAGIEAAYRSLIEGNEGFRFVGRTNRDGSTTFERDYQNKPLLSERLLSRLLRVEGSRTGVFDRWTAGDRRLFRRGNPFMDGIELLLNLDDRGQAVAMWRLNPRWPLEPLPVFGFDFVVEAALDPIVSAMVGLGEVEPVARRRADTAFPPQYQQVWIPSDTSSPVLDPTFAEYLSQPLRKDKGDVNLNPDRIAALHTLLGGEANLAAVAEGCFSVARHHVEHISDVVEASRRAAEKVNGDADMLIAQSRARSRAAGFVMDSALLEAEIATSRAIATAVSSPVLRLSSVSCVVVSAQSWTDYV</sequence>
<dbReference type="PANTHER" id="PTHR45766">
    <property type="entry name" value="DNA ANNEALING HELICASE AND ENDONUCLEASE ZRANB3 FAMILY MEMBER"/>
    <property type="match status" value="1"/>
</dbReference>
<keyword evidence="1" id="KW-0378">Hydrolase</keyword>
<dbReference type="InterPro" id="IPR001650">
    <property type="entry name" value="Helicase_C-like"/>
</dbReference>
<evidence type="ECO:0000256" key="1">
    <source>
        <dbReference type="ARBA" id="ARBA00022801"/>
    </source>
</evidence>
<dbReference type="Gene3D" id="3.40.50.10810">
    <property type="entry name" value="Tandem AAA-ATPase domain"/>
    <property type="match status" value="1"/>
</dbReference>
<dbReference type="Pfam" id="PF00271">
    <property type="entry name" value="Helicase_C"/>
    <property type="match status" value="1"/>
</dbReference>
<dbReference type="SMART" id="SM00487">
    <property type="entry name" value="DEXDc"/>
    <property type="match status" value="1"/>
</dbReference>
<dbReference type="EMBL" id="CP097332">
    <property type="protein sequence ID" value="UQX87639.1"/>
    <property type="molecule type" value="Genomic_DNA"/>
</dbReference>
<evidence type="ECO:0000259" key="2">
    <source>
        <dbReference type="PROSITE" id="PS51192"/>
    </source>
</evidence>
<dbReference type="Gene3D" id="3.40.50.300">
    <property type="entry name" value="P-loop containing nucleotide triphosphate hydrolases"/>
    <property type="match status" value="1"/>
</dbReference>
<dbReference type="InterPro" id="IPR014001">
    <property type="entry name" value="Helicase_ATP-bd"/>
</dbReference>
<dbReference type="SUPFAM" id="SSF52540">
    <property type="entry name" value="P-loop containing nucleoside triphosphate hydrolases"/>
    <property type="match status" value="2"/>
</dbReference>
<proteinExistence type="predicted"/>
<accession>A0ABY4QXK8</accession>
<name>A0ABY4QXK8_9ACTN</name>
<dbReference type="PANTHER" id="PTHR45766:SF6">
    <property type="entry name" value="SWI_SNF-RELATED MATRIX-ASSOCIATED ACTIN-DEPENDENT REGULATOR OF CHROMATIN SUBFAMILY A-LIKE PROTEIN 1"/>
    <property type="match status" value="1"/>
</dbReference>
<evidence type="ECO:0000259" key="3">
    <source>
        <dbReference type="PROSITE" id="PS51194"/>
    </source>
</evidence>